<proteinExistence type="predicted"/>
<comment type="caution">
    <text evidence="2">The sequence shown here is derived from an EMBL/GenBank/DDBJ whole genome shotgun (WGS) entry which is preliminary data.</text>
</comment>
<dbReference type="EMBL" id="JBGBPQ010000013">
    <property type="protein sequence ID" value="KAL1511800.1"/>
    <property type="molecule type" value="Genomic_DNA"/>
</dbReference>
<keyword evidence="3" id="KW-1185">Reference proteome</keyword>
<feature type="region of interest" description="Disordered" evidence="1">
    <location>
        <begin position="55"/>
        <end position="79"/>
    </location>
</feature>
<protein>
    <submittedName>
        <fullName evidence="2">Uncharacterized protein</fullName>
    </submittedName>
</protein>
<feature type="region of interest" description="Disordered" evidence="1">
    <location>
        <begin position="124"/>
        <end position="143"/>
    </location>
</feature>
<reference evidence="2 3" key="1">
    <citation type="journal article" date="2024" name="Science">
        <title>Giant polyketide synthase enzymes in the biosynthesis of giant marine polyether toxins.</title>
        <authorList>
            <person name="Fallon T.R."/>
            <person name="Shende V.V."/>
            <person name="Wierzbicki I.H."/>
            <person name="Pendleton A.L."/>
            <person name="Watervoot N.F."/>
            <person name="Auber R.P."/>
            <person name="Gonzalez D.J."/>
            <person name="Wisecaver J.H."/>
            <person name="Moore B.S."/>
        </authorList>
    </citation>
    <scope>NUCLEOTIDE SEQUENCE [LARGE SCALE GENOMIC DNA]</scope>
    <source>
        <strain evidence="2 3">12B1</strain>
    </source>
</reference>
<name>A0AB34J4V4_PRYPA</name>
<accession>A0AB34J4V4</accession>
<evidence type="ECO:0000313" key="3">
    <source>
        <dbReference type="Proteomes" id="UP001515480"/>
    </source>
</evidence>
<evidence type="ECO:0000313" key="2">
    <source>
        <dbReference type="EMBL" id="KAL1511800.1"/>
    </source>
</evidence>
<dbReference type="AlphaFoldDB" id="A0AB34J4V4"/>
<organism evidence="2 3">
    <name type="scientific">Prymnesium parvum</name>
    <name type="common">Toxic golden alga</name>
    <dbReference type="NCBI Taxonomy" id="97485"/>
    <lineage>
        <taxon>Eukaryota</taxon>
        <taxon>Haptista</taxon>
        <taxon>Haptophyta</taxon>
        <taxon>Prymnesiophyceae</taxon>
        <taxon>Prymnesiales</taxon>
        <taxon>Prymnesiaceae</taxon>
        <taxon>Prymnesium</taxon>
    </lineage>
</organism>
<evidence type="ECO:0000256" key="1">
    <source>
        <dbReference type="SAM" id="MobiDB-lite"/>
    </source>
</evidence>
<dbReference type="Proteomes" id="UP001515480">
    <property type="component" value="Unassembled WGS sequence"/>
</dbReference>
<feature type="compositionally biased region" description="Pro residues" evidence="1">
    <location>
        <begin position="125"/>
        <end position="136"/>
    </location>
</feature>
<feature type="compositionally biased region" description="Low complexity" evidence="1">
    <location>
        <begin position="62"/>
        <end position="72"/>
    </location>
</feature>
<gene>
    <name evidence="2" type="ORF">AB1Y20_005086</name>
</gene>
<sequence>MATSPSAPLRNNYARYTKEWLASVRDTPSEPPADSPTLDAVASASTRAFDALLEAQRLVEASSNSPSPSSSPEEPPCTRPLDAMAVLASVCPPLAVSPLTVRIDGQMAAVLRQYALQRSQLLRAAPPPPAPAPAAAPAPAKRSAPEWMAKSWASHKRAKYSEGAGKGMQWQPRYDRVDANGVPLRPFGVHMVCLAASETKEGGCGCRMSGEPRMEHNGVGGVGEWHVVTQPHFNCAKGSFRPAVFVTACEAACECKCHVAGAGVDPADCGCKGAWRRVGAEVWVKTTTAPTANSWKDRRLCKANNVKTTASAPPARAFWGRASALA</sequence>